<feature type="chain" id="PRO_5028885062" evidence="2">
    <location>
        <begin position="27"/>
        <end position="294"/>
    </location>
</feature>
<proteinExistence type="predicted"/>
<dbReference type="AlphaFoldDB" id="A0A7H0LN22"/>
<sequence>MTRYINSIAPLMATSLLAMTAIPATAQTVGINARVLNQVRMTTQANPTPHQAVIKERVSLGNDIETGKGSGLQVLLLDRTSFTIGANARIKVDRFVYDPARSASAVGLSVTKGAFRFMSGKALHANPGQSQIRTPIASIGIRGTIIDAVIGADAIRIAAKEAGIPKSYKADPATASLILLRGPGANAQGEQRGAMDVTAGDKTVPVETAGYAVFVPAPGQAPIGPFLLSDAGSGALAALLGSGRARNGASGPDIDPLESNPTVDQFFERDPGPRQDTPNPNNPNNPNPNNPNNP</sequence>
<dbReference type="EMBL" id="CP061038">
    <property type="protein sequence ID" value="QNQ11075.1"/>
    <property type="molecule type" value="Genomic_DNA"/>
</dbReference>
<evidence type="ECO:0000256" key="1">
    <source>
        <dbReference type="SAM" id="MobiDB-lite"/>
    </source>
</evidence>
<keyword evidence="5" id="KW-1185">Reference proteome</keyword>
<dbReference type="InterPro" id="IPR006860">
    <property type="entry name" value="FecR"/>
</dbReference>
<feature type="region of interest" description="Disordered" evidence="1">
    <location>
        <begin position="244"/>
        <end position="294"/>
    </location>
</feature>
<evidence type="ECO:0000256" key="2">
    <source>
        <dbReference type="SAM" id="SignalP"/>
    </source>
</evidence>
<dbReference type="Pfam" id="PF04773">
    <property type="entry name" value="FecR"/>
    <property type="match status" value="1"/>
</dbReference>
<organism evidence="4 5">
    <name type="scientific">Sphingomonas alpina</name>
    <dbReference type="NCBI Taxonomy" id="653931"/>
    <lineage>
        <taxon>Bacteria</taxon>
        <taxon>Pseudomonadati</taxon>
        <taxon>Pseudomonadota</taxon>
        <taxon>Alphaproteobacteria</taxon>
        <taxon>Sphingomonadales</taxon>
        <taxon>Sphingomonadaceae</taxon>
        <taxon>Sphingomonas</taxon>
    </lineage>
</organism>
<name>A0A7H0LN22_9SPHN</name>
<evidence type="ECO:0000313" key="4">
    <source>
        <dbReference type="EMBL" id="QNQ11075.1"/>
    </source>
</evidence>
<keyword evidence="2" id="KW-0732">Signal</keyword>
<feature type="compositionally biased region" description="Pro residues" evidence="1">
    <location>
        <begin position="280"/>
        <end position="294"/>
    </location>
</feature>
<evidence type="ECO:0000259" key="3">
    <source>
        <dbReference type="Pfam" id="PF04773"/>
    </source>
</evidence>
<dbReference type="RefSeq" id="WP_187763361.1">
    <property type="nucleotide sequence ID" value="NZ_CP061038.1"/>
</dbReference>
<reference evidence="4 5" key="1">
    <citation type="submission" date="2020-09" db="EMBL/GenBank/DDBJ databases">
        <title>Sphingomonas sp., a new species isolated from pork steak.</title>
        <authorList>
            <person name="Heidler von Heilborn D."/>
        </authorList>
    </citation>
    <scope>NUCLEOTIDE SEQUENCE [LARGE SCALE GENOMIC DNA]</scope>
    <source>
        <strain evidence="5">S8-3T</strain>
    </source>
</reference>
<evidence type="ECO:0000313" key="5">
    <source>
        <dbReference type="Proteomes" id="UP000516148"/>
    </source>
</evidence>
<gene>
    <name evidence="4" type="ORF">H3Z74_07950</name>
</gene>
<feature type="domain" description="FecR protein" evidence="3">
    <location>
        <begin position="63"/>
        <end position="154"/>
    </location>
</feature>
<dbReference type="KEGG" id="spap:H3Z74_07950"/>
<feature type="signal peptide" evidence="2">
    <location>
        <begin position="1"/>
        <end position="26"/>
    </location>
</feature>
<protein>
    <submittedName>
        <fullName evidence="4">FecR domain-containing protein</fullName>
    </submittedName>
</protein>
<dbReference type="Proteomes" id="UP000516148">
    <property type="component" value="Chromosome"/>
</dbReference>
<accession>A0A7H0LN22</accession>